<dbReference type="AlphaFoldDB" id="A0A507EJX8"/>
<organism evidence="1 2">
    <name type="scientific">Chytriomyces confervae</name>
    <dbReference type="NCBI Taxonomy" id="246404"/>
    <lineage>
        <taxon>Eukaryota</taxon>
        <taxon>Fungi</taxon>
        <taxon>Fungi incertae sedis</taxon>
        <taxon>Chytridiomycota</taxon>
        <taxon>Chytridiomycota incertae sedis</taxon>
        <taxon>Chytridiomycetes</taxon>
        <taxon>Chytridiales</taxon>
        <taxon>Chytriomycetaceae</taxon>
        <taxon>Chytriomyces</taxon>
    </lineage>
</organism>
<protein>
    <submittedName>
        <fullName evidence="1">Uncharacterized protein</fullName>
    </submittedName>
</protein>
<name>A0A507EJX8_9FUNG</name>
<dbReference type="OrthoDB" id="2130938at2759"/>
<keyword evidence="2" id="KW-1185">Reference proteome</keyword>
<sequence>MPLTNFSSTSAAPAQTLCGSPAGTCSDTSLSPPAPVCLSCTAQQSPTQSIAYQSEQPLISVTHASERMSPRRLTPLSIPVSESRGRIRTDMAPHLAAYPSPPTDVLDKSAQENIISDILLNSPTASPSSNCPLSPSGPVEQVSDFLPSHHRQHPQHLHLTSPVSDTIDNAFIYPQIGRPTSSKCERFMEFMKSNKLRRVVPRSPRKLLGVRRSAVEGVFKTPTGSGRSGLAVPLPSERIPSVVLRTDSNGLLSSI</sequence>
<reference evidence="1 2" key="1">
    <citation type="journal article" date="2019" name="Sci. Rep.">
        <title>Comparative genomics of chytrid fungi reveal insights into the obligate biotrophic and pathogenic lifestyle of Synchytrium endobioticum.</title>
        <authorList>
            <person name="van de Vossenberg B.T.L.H."/>
            <person name="Warris S."/>
            <person name="Nguyen H.D.T."/>
            <person name="van Gent-Pelzer M.P.E."/>
            <person name="Joly D.L."/>
            <person name="van de Geest H.C."/>
            <person name="Bonants P.J.M."/>
            <person name="Smith D.S."/>
            <person name="Levesque C.A."/>
            <person name="van der Lee T.A.J."/>
        </authorList>
    </citation>
    <scope>NUCLEOTIDE SEQUENCE [LARGE SCALE GENOMIC DNA]</scope>
    <source>
        <strain evidence="1 2">CBS 675.73</strain>
    </source>
</reference>
<evidence type="ECO:0000313" key="1">
    <source>
        <dbReference type="EMBL" id="TPX63695.1"/>
    </source>
</evidence>
<proteinExistence type="predicted"/>
<gene>
    <name evidence="1" type="ORF">CcCBS67573_g08612</name>
</gene>
<comment type="caution">
    <text evidence="1">The sequence shown here is derived from an EMBL/GenBank/DDBJ whole genome shotgun (WGS) entry which is preliminary data.</text>
</comment>
<dbReference type="Proteomes" id="UP000320333">
    <property type="component" value="Unassembled WGS sequence"/>
</dbReference>
<accession>A0A507EJX8</accession>
<dbReference type="EMBL" id="QEAP01000592">
    <property type="protein sequence ID" value="TPX63695.1"/>
    <property type="molecule type" value="Genomic_DNA"/>
</dbReference>
<evidence type="ECO:0000313" key="2">
    <source>
        <dbReference type="Proteomes" id="UP000320333"/>
    </source>
</evidence>